<dbReference type="Gene3D" id="6.10.140.2220">
    <property type="match status" value="1"/>
</dbReference>
<dbReference type="SUPFAM" id="SSF144232">
    <property type="entry name" value="HIT/MYND zinc finger-like"/>
    <property type="match status" value="1"/>
</dbReference>
<evidence type="ECO:0000256" key="2">
    <source>
        <dbReference type="ARBA" id="ARBA00022771"/>
    </source>
</evidence>
<protein>
    <recommendedName>
        <fullName evidence="5">MYND-type domain-containing protein</fullName>
    </recommendedName>
</protein>
<evidence type="ECO:0000256" key="3">
    <source>
        <dbReference type="ARBA" id="ARBA00022833"/>
    </source>
</evidence>
<sequence length="653" mass="74152">MSSIPRPAKDFVLDALRGNDAEMERLAREILLKRFPRTHFSKLFCVFHAILDPAPIRGLLDSDLALPAARNAVIQQLRRFESMIRAVDGIVSYDVWLGGGARMPSAALAEFFPRLLSWMEAYDVLAEITYASNAYERAESHYHQLQVVRALCPYDDATVRPIIFQNSRIYWILGRAWALLPSVGSRYDIDDFKLRIHAVCWIWDQDYEDFRGGHRYKILELLSGAGGDWDVLARLCILNARLFFPTSDSFIDESVVTIMRTAMWAILAATPAARLFHQTLRTEGMIPYLVNAFLSLLAVRRVGRNHMSTNGCFRIIGLCFTEPFDGAAFVQAVQAGFIYAVNWYGSLFGDHDSLSVQVVNMINQGISPFFSHYTILDALRGTPLEADLRGSFSFRSIALAQTWTEFRSFALTRLSIATRLDAGEFKAAQRGCDNPKCLVILPRTEFKCCGGCRQLLYCSIECQKASWKSSHKRYCAQRFQNAQHIPLSRKDRTFLRTLLHTGWLSERKHLTENLLRYCLRPQRSDNPADALTILDDTIEDRITRLDTIPFADEGAREIIAAAENAEDLVRAKQSGGRLLLQYVQVHRVDGHGAPDGKDFIRLPFPLYCETADRIEEVGKIVAELTPRDDWAGMDLDAQMQRLQPFIENCCETH</sequence>
<proteinExistence type="predicted"/>
<dbReference type="Proteomes" id="UP000815677">
    <property type="component" value="Unassembled WGS sequence"/>
</dbReference>
<evidence type="ECO:0000256" key="4">
    <source>
        <dbReference type="PROSITE-ProRule" id="PRU00134"/>
    </source>
</evidence>
<gene>
    <name evidence="6" type="ORF">MCHLO_11127</name>
</gene>
<evidence type="ECO:0000313" key="6">
    <source>
        <dbReference type="EMBL" id="GAT54259.1"/>
    </source>
</evidence>
<keyword evidence="7" id="KW-1185">Reference proteome</keyword>
<keyword evidence="3" id="KW-0862">Zinc</keyword>
<evidence type="ECO:0000259" key="5">
    <source>
        <dbReference type="PROSITE" id="PS50865"/>
    </source>
</evidence>
<dbReference type="Pfam" id="PF01753">
    <property type="entry name" value="zf-MYND"/>
    <property type="match status" value="1"/>
</dbReference>
<reference evidence="6" key="1">
    <citation type="submission" date="2014-09" db="EMBL/GenBank/DDBJ databases">
        <title>Genome sequence of the luminous mushroom Mycena chlorophos for searching fungal bioluminescence genes.</title>
        <authorList>
            <person name="Tanaka Y."/>
            <person name="Kasuga D."/>
            <person name="Oba Y."/>
            <person name="Hase S."/>
            <person name="Sato K."/>
            <person name="Oba Y."/>
            <person name="Sakakibara Y."/>
        </authorList>
    </citation>
    <scope>NUCLEOTIDE SEQUENCE</scope>
</reference>
<keyword evidence="2 4" id="KW-0863">Zinc-finger</keyword>
<keyword evidence="1" id="KW-0479">Metal-binding</keyword>
<evidence type="ECO:0000313" key="7">
    <source>
        <dbReference type="Proteomes" id="UP000815677"/>
    </source>
</evidence>
<feature type="domain" description="MYND-type" evidence="5">
    <location>
        <begin position="437"/>
        <end position="475"/>
    </location>
</feature>
<organism evidence="6 7">
    <name type="scientific">Mycena chlorophos</name>
    <name type="common">Agaric fungus</name>
    <name type="synonym">Agaricus chlorophos</name>
    <dbReference type="NCBI Taxonomy" id="658473"/>
    <lineage>
        <taxon>Eukaryota</taxon>
        <taxon>Fungi</taxon>
        <taxon>Dikarya</taxon>
        <taxon>Basidiomycota</taxon>
        <taxon>Agaricomycotina</taxon>
        <taxon>Agaricomycetes</taxon>
        <taxon>Agaricomycetidae</taxon>
        <taxon>Agaricales</taxon>
        <taxon>Marasmiineae</taxon>
        <taxon>Mycenaceae</taxon>
        <taxon>Mycena</taxon>
    </lineage>
</organism>
<dbReference type="InterPro" id="IPR002893">
    <property type="entry name" value="Znf_MYND"/>
</dbReference>
<accession>A0ABQ0LT61</accession>
<dbReference type="PROSITE" id="PS50865">
    <property type="entry name" value="ZF_MYND_2"/>
    <property type="match status" value="1"/>
</dbReference>
<evidence type="ECO:0000256" key="1">
    <source>
        <dbReference type="ARBA" id="ARBA00022723"/>
    </source>
</evidence>
<name>A0ABQ0LT61_MYCCL</name>
<dbReference type="EMBL" id="DF848555">
    <property type="protein sequence ID" value="GAT54259.1"/>
    <property type="molecule type" value="Genomic_DNA"/>
</dbReference>